<organism evidence="1 2">
    <name type="scientific">Sphagnurus paluster</name>
    <dbReference type="NCBI Taxonomy" id="117069"/>
    <lineage>
        <taxon>Eukaryota</taxon>
        <taxon>Fungi</taxon>
        <taxon>Dikarya</taxon>
        <taxon>Basidiomycota</taxon>
        <taxon>Agaricomycotina</taxon>
        <taxon>Agaricomycetes</taxon>
        <taxon>Agaricomycetidae</taxon>
        <taxon>Agaricales</taxon>
        <taxon>Tricholomatineae</taxon>
        <taxon>Lyophyllaceae</taxon>
        <taxon>Sphagnurus</taxon>
    </lineage>
</organism>
<dbReference type="Pfam" id="PF26113">
    <property type="entry name" value="GH16_XgeA"/>
    <property type="match status" value="1"/>
</dbReference>
<dbReference type="PANTHER" id="PTHR10963">
    <property type="entry name" value="GLYCOSYL HYDROLASE-RELATED"/>
    <property type="match status" value="1"/>
</dbReference>
<dbReference type="GO" id="GO:0009251">
    <property type="term" value="P:glucan catabolic process"/>
    <property type="evidence" value="ECO:0007669"/>
    <property type="project" value="TreeGrafter"/>
</dbReference>
<dbReference type="PANTHER" id="PTHR10963:SF24">
    <property type="entry name" value="GLYCOSIDASE C21B10.07-RELATED"/>
    <property type="match status" value="1"/>
</dbReference>
<proteinExistence type="predicted"/>
<gene>
    <name evidence="1" type="ORF">H0H81_005184</name>
</gene>
<dbReference type="SUPFAM" id="SSF49899">
    <property type="entry name" value="Concanavalin A-like lectins/glucanases"/>
    <property type="match status" value="1"/>
</dbReference>
<accession>A0A9P7GLR0</accession>
<evidence type="ECO:0000313" key="1">
    <source>
        <dbReference type="EMBL" id="KAG5652388.1"/>
    </source>
</evidence>
<dbReference type="OrthoDB" id="192832at2759"/>
<dbReference type="EMBL" id="JABCKI010000131">
    <property type="protein sequence ID" value="KAG5652388.1"/>
    <property type="molecule type" value="Genomic_DNA"/>
</dbReference>
<dbReference type="Gene3D" id="2.60.120.200">
    <property type="match status" value="1"/>
</dbReference>
<dbReference type="CDD" id="cd02181">
    <property type="entry name" value="GH16_fungal_Lam16A_glucanase"/>
    <property type="match status" value="1"/>
</dbReference>
<sequence length="295" mass="32300">MALTGPTFAAVYRLTDQIGGGAFYDAFDFQAIPDPTHGRVNYVDRGTAQAQNLTFATSPDTFIMRADFKNKLNPAGAGRNSVRIRSKRVYKTHVAATWPAIWETNEAAWPNGGETDIMEGANDKGSNAATLHTSAGCVMPANRVQTGTNTQLQCDVGLNFNAGCGVQFKQAESFGPAFNRAGGGWYAMERTPTFIKVWFWSRNDRSLPADLRNPGPGVNTDSWGTPAAFFPNTSCDLNRFFNQHNIIINLTLCGDWAGNTYPSTCPLNCVDHVNNNPGAFQNAYFDFKGIRIYEP</sequence>
<reference evidence="1" key="2">
    <citation type="submission" date="2021-10" db="EMBL/GenBank/DDBJ databases">
        <title>Phylogenomics reveals ancestral predisposition of the termite-cultivated fungus Termitomyces towards a domesticated lifestyle.</title>
        <authorList>
            <person name="Auxier B."/>
            <person name="Grum-Grzhimaylo A."/>
            <person name="Cardenas M.E."/>
            <person name="Lodge J.D."/>
            <person name="Laessoe T."/>
            <person name="Pedersen O."/>
            <person name="Smith M.E."/>
            <person name="Kuyper T.W."/>
            <person name="Franco-Molano E.A."/>
            <person name="Baroni T.J."/>
            <person name="Aanen D.K."/>
        </authorList>
    </citation>
    <scope>NUCLEOTIDE SEQUENCE</scope>
    <source>
        <strain evidence="1">D49</strain>
    </source>
</reference>
<reference evidence="1" key="1">
    <citation type="submission" date="2021-02" db="EMBL/GenBank/DDBJ databases">
        <authorList>
            <person name="Nieuwenhuis M."/>
            <person name="Van De Peppel L.J.J."/>
        </authorList>
    </citation>
    <scope>NUCLEOTIDE SEQUENCE</scope>
    <source>
        <strain evidence="1">D49</strain>
    </source>
</reference>
<dbReference type="AlphaFoldDB" id="A0A9P7GLR0"/>
<evidence type="ECO:0000313" key="2">
    <source>
        <dbReference type="Proteomes" id="UP000717328"/>
    </source>
</evidence>
<name>A0A9P7GLR0_9AGAR</name>
<protein>
    <submittedName>
        <fullName evidence="1">Uncharacterized protein</fullName>
    </submittedName>
</protein>
<comment type="caution">
    <text evidence="1">The sequence shown here is derived from an EMBL/GenBank/DDBJ whole genome shotgun (WGS) entry which is preliminary data.</text>
</comment>
<dbReference type="InterPro" id="IPR050546">
    <property type="entry name" value="Glycosyl_Hydrlase_16"/>
</dbReference>
<dbReference type="Proteomes" id="UP000717328">
    <property type="component" value="Unassembled WGS sequence"/>
</dbReference>
<dbReference type="InterPro" id="IPR013320">
    <property type="entry name" value="ConA-like_dom_sf"/>
</dbReference>
<keyword evidence="2" id="KW-1185">Reference proteome</keyword>